<evidence type="ECO:0000259" key="2">
    <source>
        <dbReference type="Pfam" id="PF22938"/>
    </source>
</evidence>
<name>A0A8S3R980_MYTED</name>
<accession>A0A8S3R980</accession>
<dbReference type="OrthoDB" id="10062030at2759"/>
<dbReference type="Proteomes" id="UP000683360">
    <property type="component" value="Unassembled WGS sequence"/>
</dbReference>
<evidence type="ECO:0000313" key="3">
    <source>
        <dbReference type="EMBL" id="CAG2205912.1"/>
    </source>
</evidence>
<evidence type="ECO:0000313" key="4">
    <source>
        <dbReference type="Proteomes" id="UP000683360"/>
    </source>
</evidence>
<feature type="domain" description="Integrase p58-like C-terminal" evidence="2">
    <location>
        <begin position="102"/>
        <end position="135"/>
    </location>
</feature>
<feature type="region of interest" description="Disordered" evidence="1">
    <location>
        <begin position="169"/>
        <end position="200"/>
    </location>
</feature>
<dbReference type="InterPro" id="IPR054465">
    <property type="entry name" value="Integrase_p58-like_C"/>
</dbReference>
<dbReference type="AlphaFoldDB" id="A0A8S3R980"/>
<organism evidence="3 4">
    <name type="scientific">Mytilus edulis</name>
    <name type="common">Blue mussel</name>
    <dbReference type="NCBI Taxonomy" id="6550"/>
    <lineage>
        <taxon>Eukaryota</taxon>
        <taxon>Metazoa</taxon>
        <taxon>Spiralia</taxon>
        <taxon>Lophotrochozoa</taxon>
        <taxon>Mollusca</taxon>
        <taxon>Bivalvia</taxon>
        <taxon>Autobranchia</taxon>
        <taxon>Pteriomorphia</taxon>
        <taxon>Mytilida</taxon>
        <taxon>Mytiloidea</taxon>
        <taxon>Mytilidae</taxon>
        <taxon>Mytilinae</taxon>
        <taxon>Mytilus</taxon>
    </lineage>
</organism>
<dbReference type="EMBL" id="CAJPWZ010001034">
    <property type="protein sequence ID" value="CAG2205912.1"/>
    <property type="molecule type" value="Genomic_DNA"/>
</dbReference>
<comment type="caution">
    <text evidence="3">The sequence shown here is derived from an EMBL/GenBank/DDBJ whole genome shotgun (WGS) entry which is preliminary data.</text>
</comment>
<evidence type="ECO:0000256" key="1">
    <source>
        <dbReference type="SAM" id="MobiDB-lite"/>
    </source>
</evidence>
<sequence length="215" mass="25146">MMSQAAFSCYEEGMRNSCEIRIIFLLEVISAPVTVWKAKIREELEKAHEIAREKLKRTAIRQKDYYDRNVKEINYANGDLVRRWQPQVVKGGKKKLYRNWTGPWVIIEKLTDVLFKIKHSKNSPNVVVHADNLKKYKGVKSVSWFKPEKTILHAQPPLINYFDSEHELRNNGASENTHDTEPTHIQSDEYQTDETLEPPENCVYKTLESRTVTQI</sequence>
<proteinExistence type="predicted"/>
<protein>
    <recommendedName>
        <fullName evidence="2">Integrase p58-like C-terminal domain-containing protein</fullName>
    </recommendedName>
</protein>
<keyword evidence="4" id="KW-1185">Reference proteome</keyword>
<gene>
    <name evidence="3" type="ORF">MEDL_20281</name>
</gene>
<dbReference type="Pfam" id="PF22938">
    <property type="entry name" value="Integrase_p58_C"/>
    <property type="match status" value="1"/>
</dbReference>
<reference evidence="3" key="1">
    <citation type="submission" date="2021-03" db="EMBL/GenBank/DDBJ databases">
        <authorList>
            <person name="Bekaert M."/>
        </authorList>
    </citation>
    <scope>NUCLEOTIDE SEQUENCE</scope>
</reference>